<evidence type="ECO:0000313" key="2">
    <source>
        <dbReference type="EnsemblMetazoa" id="GPAI029408-PA"/>
    </source>
</evidence>
<keyword evidence="3" id="KW-1185">Reference proteome</keyword>
<dbReference type="EnsemblMetazoa" id="GPAI029408-RA">
    <property type="protein sequence ID" value="GPAI029408-PA"/>
    <property type="gene ID" value="GPAI029408"/>
</dbReference>
<accession>A0A1A9ZZ32</accession>
<feature type="compositionally biased region" description="Low complexity" evidence="1">
    <location>
        <begin position="77"/>
        <end position="100"/>
    </location>
</feature>
<organism evidence="2 3">
    <name type="scientific">Glossina pallidipes</name>
    <name type="common">Tsetse fly</name>
    <dbReference type="NCBI Taxonomy" id="7398"/>
    <lineage>
        <taxon>Eukaryota</taxon>
        <taxon>Metazoa</taxon>
        <taxon>Ecdysozoa</taxon>
        <taxon>Arthropoda</taxon>
        <taxon>Hexapoda</taxon>
        <taxon>Insecta</taxon>
        <taxon>Pterygota</taxon>
        <taxon>Neoptera</taxon>
        <taxon>Endopterygota</taxon>
        <taxon>Diptera</taxon>
        <taxon>Brachycera</taxon>
        <taxon>Muscomorpha</taxon>
        <taxon>Hippoboscoidea</taxon>
        <taxon>Glossinidae</taxon>
        <taxon>Glossina</taxon>
    </lineage>
</organism>
<reference evidence="3" key="1">
    <citation type="submission" date="2014-03" db="EMBL/GenBank/DDBJ databases">
        <authorList>
            <person name="Aksoy S."/>
            <person name="Warren W."/>
            <person name="Wilson R.K."/>
        </authorList>
    </citation>
    <scope>NUCLEOTIDE SEQUENCE [LARGE SCALE GENOMIC DNA]</scope>
    <source>
        <strain evidence="3">IAEA</strain>
    </source>
</reference>
<name>A0A1A9ZZ32_GLOPL</name>
<protein>
    <submittedName>
        <fullName evidence="2">Uncharacterized protein</fullName>
    </submittedName>
</protein>
<dbReference type="AlphaFoldDB" id="A0A1A9ZZ32"/>
<evidence type="ECO:0000313" key="3">
    <source>
        <dbReference type="Proteomes" id="UP000092445"/>
    </source>
</evidence>
<reference evidence="2" key="2">
    <citation type="submission" date="2020-05" db="UniProtKB">
        <authorList>
            <consortium name="EnsemblMetazoa"/>
        </authorList>
    </citation>
    <scope>IDENTIFICATION</scope>
    <source>
        <strain evidence="2">IAEA</strain>
    </source>
</reference>
<sequence>MERNITGATADLLSNFKLSQNCSRYKKVSACFHGRKKCQGGTANSGRYSEFMEPGNPGGPSIPGSPGRPSKPRGPKEPGSPGSPGSPFNPSRPSRPSFPGIPGGPGGPLNRIYKQQQAVRNILNAKRFLSVTQFAAIIIKDVKCKHSLSEKSDY</sequence>
<feature type="region of interest" description="Disordered" evidence="1">
    <location>
        <begin position="36"/>
        <end position="111"/>
    </location>
</feature>
<evidence type="ECO:0000256" key="1">
    <source>
        <dbReference type="SAM" id="MobiDB-lite"/>
    </source>
</evidence>
<dbReference type="STRING" id="7398.A0A1A9ZZ32"/>
<proteinExistence type="predicted"/>
<dbReference type="VEuPathDB" id="VectorBase:GPAI029408"/>
<dbReference type="Proteomes" id="UP000092445">
    <property type="component" value="Unassembled WGS sequence"/>
</dbReference>